<keyword evidence="3" id="KW-0812">Transmembrane</keyword>
<dbReference type="PANTHER" id="PTHR21355:SF0">
    <property type="entry name" value="G-PROTEIN COUPLED RECEPTOR-ASSOCIATED PROTEIN LMBRD2"/>
    <property type="match status" value="1"/>
</dbReference>
<proteinExistence type="inferred from homology"/>
<feature type="non-terminal residue" evidence="6">
    <location>
        <position position="360"/>
    </location>
</feature>
<keyword evidence="7" id="KW-1185">Reference proteome</keyword>
<sequence length="360" mass="42128">MSVAPFTVEVVLVCLVTLYVLHQYGNLRKQHYIVTGAVFISWFFSFLIIFVLPLDVSSTFYRQCLKEYGTPEINSHSTPRTNGSTTTAKPTHVSNNTSHYMPCQKPWSFMPEDVLPNLWLVVYWSSQILSWIVLPIMQSYSYAGDFTIKGKIKTALFENALWYGSYLIIFIGLLLYVVFHPDLHLNGTQLKLIGITASNTWSLLLLVFLMGYGLVEVPRTVWHSSNLEYQLAHVYFKVSKMSTEKEEAEEKLNEVLTDVRKACESIRYNHRFRKHLEVIISKCPDRDQETFNRGTDDYVDYEDGRSERMREIYEEKDLVKLHRQVIAQTQVTRKARCQWNRVIEKAFYLEDLEKNTRNRE</sequence>
<dbReference type="AlphaFoldDB" id="A0A7D9DN15"/>
<comment type="subcellular location">
    <subcellularLocation>
        <location evidence="1">Membrane</location>
        <topology evidence="1">Multi-pass membrane protein</topology>
    </subcellularLocation>
</comment>
<accession>A0A7D9DN15</accession>
<dbReference type="InterPro" id="IPR051584">
    <property type="entry name" value="GPCR-associated_LMBR1"/>
</dbReference>
<gene>
    <name evidence="6" type="ORF">PACLA_8A056400</name>
</gene>
<dbReference type="Proteomes" id="UP001152795">
    <property type="component" value="Unassembled WGS sequence"/>
</dbReference>
<evidence type="ECO:0000256" key="1">
    <source>
        <dbReference type="ARBA" id="ARBA00004141"/>
    </source>
</evidence>
<keyword evidence="4" id="KW-1133">Transmembrane helix</keyword>
<evidence type="ECO:0000256" key="5">
    <source>
        <dbReference type="ARBA" id="ARBA00023136"/>
    </source>
</evidence>
<comment type="caution">
    <text evidence="6">The sequence shown here is derived from an EMBL/GenBank/DDBJ whole genome shotgun (WGS) entry which is preliminary data.</text>
</comment>
<evidence type="ECO:0000313" key="7">
    <source>
        <dbReference type="Proteomes" id="UP001152795"/>
    </source>
</evidence>
<protein>
    <submittedName>
        <fullName evidence="6">LMBR1 domain-containing 2-like</fullName>
    </submittedName>
</protein>
<reference evidence="6" key="1">
    <citation type="submission" date="2020-04" db="EMBL/GenBank/DDBJ databases">
        <authorList>
            <person name="Alioto T."/>
            <person name="Alioto T."/>
            <person name="Gomez Garrido J."/>
        </authorList>
    </citation>
    <scope>NUCLEOTIDE SEQUENCE</scope>
    <source>
        <strain evidence="6">A484AB</strain>
    </source>
</reference>
<evidence type="ECO:0000256" key="4">
    <source>
        <dbReference type="ARBA" id="ARBA00022989"/>
    </source>
</evidence>
<name>A0A7D9DN15_PARCT</name>
<dbReference type="GO" id="GO:0016020">
    <property type="term" value="C:membrane"/>
    <property type="evidence" value="ECO:0007669"/>
    <property type="project" value="UniProtKB-SubCell"/>
</dbReference>
<dbReference type="Pfam" id="PF04791">
    <property type="entry name" value="LMBR1"/>
    <property type="match status" value="1"/>
</dbReference>
<evidence type="ECO:0000256" key="2">
    <source>
        <dbReference type="ARBA" id="ARBA00010487"/>
    </source>
</evidence>
<organism evidence="6 7">
    <name type="scientific">Paramuricea clavata</name>
    <name type="common">Red gorgonian</name>
    <name type="synonym">Violescent sea-whip</name>
    <dbReference type="NCBI Taxonomy" id="317549"/>
    <lineage>
        <taxon>Eukaryota</taxon>
        <taxon>Metazoa</taxon>
        <taxon>Cnidaria</taxon>
        <taxon>Anthozoa</taxon>
        <taxon>Octocorallia</taxon>
        <taxon>Malacalcyonacea</taxon>
        <taxon>Plexauridae</taxon>
        <taxon>Paramuricea</taxon>
    </lineage>
</organism>
<dbReference type="PANTHER" id="PTHR21355">
    <property type="entry name" value="G-PROTEIN COUPLED RECEPTOR-ASSOCIATED PROTEIN LMBRD2"/>
    <property type="match status" value="1"/>
</dbReference>
<evidence type="ECO:0000313" key="6">
    <source>
        <dbReference type="EMBL" id="CAB3987168.1"/>
    </source>
</evidence>
<dbReference type="EMBL" id="CACRXK020001129">
    <property type="protein sequence ID" value="CAB3987168.1"/>
    <property type="molecule type" value="Genomic_DNA"/>
</dbReference>
<evidence type="ECO:0000256" key="3">
    <source>
        <dbReference type="ARBA" id="ARBA00022692"/>
    </source>
</evidence>
<keyword evidence="5" id="KW-0472">Membrane</keyword>
<dbReference type="OrthoDB" id="203099at2759"/>
<dbReference type="InterPro" id="IPR006876">
    <property type="entry name" value="LMBR1-like_membr_prot"/>
</dbReference>
<comment type="similarity">
    <text evidence="2">Belongs to the LIMR family.</text>
</comment>